<protein>
    <submittedName>
        <fullName evidence="1">Uncharacterized protein</fullName>
    </submittedName>
</protein>
<dbReference type="AlphaFoldDB" id="F3NDY4"/>
<dbReference type="Proteomes" id="UP000003022">
    <property type="component" value="Unassembled WGS sequence"/>
</dbReference>
<dbReference type="EMBL" id="AEYX01000024">
    <property type="protein sequence ID" value="EGG48412.1"/>
    <property type="molecule type" value="Genomic_DNA"/>
</dbReference>
<sequence length="53" mass="5989">MLRHGQQYLAECPNYGLASEAGWARARYTWAITSHRSTVRVAKNSGWWGHAGQ</sequence>
<organism evidence="1 2">
    <name type="scientific">Streptomyces griseoaurantiacus M045</name>
    <dbReference type="NCBI Taxonomy" id="996637"/>
    <lineage>
        <taxon>Bacteria</taxon>
        <taxon>Bacillati</taxon>
        <taxon>Actinomycetota</taxon>
        <taxon>Actinomycetes</taxon>
        <taxon>Kitasatosporales</taxon>
        <taxon>Streptomycetaceae</taxon>
        <taxon>Streptomyces</taxon>
        <taxon>Streptomyces aurantiacus group</taxon>
    </lineage>
</organism>
<dbReference type="STRING" id="996637.SGM_1348"/>
<comment type="caution">
    <text evidence="1">The sequence shown here is derived from an EMBL/GenBank/DDBJ whole genome shotgun (WGS) entry which is preliminary data.</text>
</comment>
<name>F3NDY4_9ACTN</name>
<accession>F3NDY4</accession>
<evidence type="ECO:0000313" key="1">
    <source>
        <dbReference type="EMBL" id="EGG48412.1"/>
    </source>
</evidence>
<reference evidence="1 2" key="1">
    <citation type="journal article" date="2011" name="J. Bacteriol.">
        <title>Draft genome sequence of the marine bacterium Streptomyces griseoaurantiacus M045, which produces novel manumycin-type antibiotics with a pABA core component.</title>
        <authorList>
            <person name="Li F."/>
            <person name="Jiang P."/>
            <person name="Zheng H."/>
            <person name="Wang S."/>
            <person name="Zhao G."/>
            <person name="Qin S."/>
            <person name="Liu Z."/>
        </authorList>
    </citation>
    <scope>NUCLEOTIDE SEQUENCE [LARGE SCALE GENOMIC DNA]</scope>
    <source>
        <strain evidence="1 2">M045</strain>
    </source>
</reference>
<gene>
    <name evidence="1" type="ORF">SGM_1348</name>
</gene>
<keyword evidence="2" id="KW-1185">Reference proteome</keyword>
<evidence type="ECO:0000313" key="2">
    <source>
        <dbReference type="Proteomes" id="UP000003022"/>
    </source>
</evidence>
<proteinExistence type="predicted"/>